<evidence type="ECO:0000256" key="1">
    <source>
        <dbReference type="SAM" id="MobiDB-lite"/>
    </source>
</evidence>
<organism evidence="4 5">
    <name type="scientific">Marseilla massiliensis</name>
    <dbReference type="NCBI Taxonomy" id="1841864"/>
    <lineage>
        <taxon>Bacteria</taxon>
        <taxon>Pseudomonadati</taxon>
        <taxon>Bacteroidota</taxon>
        <taxon>Bacteroidia</taxon>
        <taxon>Bacteroidales</taxon>
        <taxon>Prevotellaceae</taxon>
        <taxon>Marseilla</taxon>
    </lineage>
</organism>
<sequence>MEYFIYKDNRQQGPFTTEQLSAMGLTSETLVWREGMEQWTPAWQVQELRDAIAGKANTSGTTTPPPPPVAESGDDGNDGTEDESTRYAGPQAAPPRDGRRHRRAVKWLAAIAVVFFILLMTCPKEDKHYDTVAREVTEAVVDSTAKLDTGFEAIDMLGGMLGREIAGQFVGAMVTQVVKVDNYFIFSVGRVEYDGRSEVISLGIAGHVFTFGSDDLRKALRKLSPLPDTMAL</sequence>
<comment type="caution">
    <text evidence="4">The sequence shown here is derived from an EMBL/GenBank/DDBJ whole genome shotgun (WGS) entry which is preliminary data.</text>
</comment>
<keyword evidence="2" id="KW-0472">Membrane</keyword>
<protein>
    <submittedName>
        <fullName evidence="4">DUF4339 domain-containing protein</fullName>
    </submittedName>
</protein>
<feature type="region of interest" description="Disordered" evidence="1">
    <location>
        <begin position="55"/>
        <end position="99"/>
    </location>
</feature>
<dbReference type="AlphaFoldDB" id="A0A939B822"/>
<keyword evidence="2" id="KW-0812">Transmembrane</keyword>
<dbReference type="EMBL" id="JACJJG010000069">
    <property type="protein sequence ID" value="MBM6674320.1"/>
    <property type="molecule type" value="Genomic_DNA"/>
</dbReference>
<dbReference type="Proteomes" id="UP000706891">
    <property type="component" value="Unassembled WGS sequence"/>
</dbReference>
<dbReference type="RefSeq" id="WP_205105496.1">
    <property type="nucleotide sequence ID" value="NZ_JACJJG010000069.1"/>
</dbReference>
<keyword evidence="5" id="KW-1185">Reference proteome</keyword>
<dbReference type="Pfam" id="PF14237">
    <property type="entry name" value="GYF_2"/>
    <property type="match status" value="1"/>
</dbReference>
<feature type="compositionally biased region" description="Acidic residues" evidence="1">
    <location>
        <begin position="72"/>
        <end position="82"/>
    </location>
</feature>
<evidence type="ECO:0000313" key="5">
    <source>
        <dbReference type="Proteomes" id="UP000706891"/>
    </source>
</evidence>
<feature type="transmembrane region" description="Helical" evidence="2">
    <location>
        <begin position="104"/>
        <end position="121"/>
    </location>
</feature>
<evidence type="ECO:0000313" key="4">
    <source>
        <dbReference type="EMBL" id="MBM6674320.1"/>
    </source>
</evidence>
<dbReference type="InterPro" id="IPR025640">
    <property type="entry name" value="GYF_2"/>
</dbReference>
<accession>A0A939B822</accession>
<evidence type="ECO:0000256" key="2">
    <source>
        <dbReference type="SAM" id="Phobius"/>
    </source>
</evidence>
<feature type="domain" description="GYF" evidence="3">
    <location>
        <begin position="3"/>
        <end position="48"/>
    </location>
</feature>
<name>A0A939B822_9BACT</name>
<proteinExistence type="predicted"/>
<keyword evidence="2" id="KW-1133">Transmembrane helix</keyword>
<reference evidence="4" key="2">
    <citation type="journal article" date="2021" name="Sci. Rep.">
        <title>The distribution of antibiotic resistance genes in chicken gut microbiota commensals.</title>
        <authorList>
            <person name="Juricova H."/>
            <person name="Matiasovicova J."/>
            <person name="Kubasova T."/>
            <person name="Cejkova D."/>
            <person name="Rychlik I."/>
        </authorList>
    </citation>
    <scope>NUCLEOTIDE SEQUENCE</scope>
    <source>
        <strain evidence="4">An824</strain>
    </source>
</reference>
<gene>
    <name evidence="4" type="ORF">H6A34_10595</name>
</gene>
<evidence type="ECO:0000259" key="3">
    <source>
        <dbReference type="Pfam" id="PF14237"/>
    </source>
</evidence>
<reference evidence="4" key="1">
    <citation type="submission" date="2020-08" db="EMBL/GenBank/DDBJ databases">
        <authorList>
            <person name="Cejkova D."/>
            <person name="Kubasova T."/>
            <person name="Jahodarova E."/>
            <person name="Rychlik I."/>
        </authorList>
    </citation>
    <scope>NUCLEOTIDE SEQUENCE</scope>
    <source>
        <strain evidence="4">An824</strain>
    </source>
</reference>